<evidence type="ECO:0000313" key="2">
    <source>
        <dbReference type="Proteomes" id="UP001565368"/>
    </source>
</evidence>
<dbReference type="Gene3D" id="3.10.129.10">
    <property type="entry name" value="Hotdog Thioesterase"/>
    <property type="match status" value="1"/>
</dbReference>
<evidence type="ECO:0000313" key="1">
    <source>
        <dbReference type="EMBL" id="KAL1406133.1"/>
    </source>
</evidence>
<keyword evidence="2" id="KW-1185">Reference proteome</keyword>
<proteinExistence type="predicted"/>
<sequence length="327" mass="36496">MLRLAAPRLTRASTLAAVAPRAARPLFTGTGIKSWIDDLTSQPAEYSTDTIDNLRATRLIQTLPTRESAVGGTDVEEGGQLPKAHHLVYFNPDEWMGQLGADGTNTEYNAPNPYTRRMWAGGRFLWNPKKHLRIGTQVTQSVRVDSAVEKNIMVFVEQAREFYADKADVEARDWAVREERTHVFLPELSGAKGAEKKKPSAAGLPKPAYEHAFVPDSPLLFRYSALTWNAHKIHYDLDWTRRVEGHPDLVFHGPLSATLLVELAQRAADDVAAEFVKFEYRATSPMYVKREIKLRAAWDGPRGTKLSVWAEQDGVVGMKGTAYLAPV</sequence>
<dbReference type="InterPro" id="IPR029069">
    <property type="entry name" value="HotDog_dom_sf"/>
</dbReference>
<dbReference type="GeneID" id="95988859"/>
<dbReference type="EMBL" id="JBBXJM010000006">
    <property type="protein sequence ID" value="KAL1406133.1"/>
    <property type="molecule type" value="Genomic_DNA"/>
</dbReference>
<reference evidence="1 2" key="1">
    <citation type="submission" date="2023-08" db="EMBL/GenBank/DDBJ databases">
        <title>Annotated Genome Sequence of Vanrija albida AlHP1.</title>
        <authorList>
            <person name="Herzog R."/>
        </authorList>
    </citation>
    <scope>NUCLEOTIDE SEQUENCE [LARGE SCALE GENOMIC DNA]</scope>
    <source>
        <strain evidence="1 2">AlHP1</strain>
    </source>
</reference>
<accession>A0ABR3PUL8</accession>
<dbReference type="PANTHER" id="PTHR28152">
    <property type="entry name" value="HYDROXYACYL-THIOESTER DEHYDRATASE TYPE 2, MITOCHONDRIAL"/>
    <property type="match status" value="1"/>
</dbReference>
<dbReference type="InterPro" id="IPR052741">
    <property type="entry name" value="Mitochondrial_HTD2"/>
</dbReference>
<gene>
    <name evidence="1" type="ORF">Q8F55_007816</name>
</gene>
<protein>
    <recommendedName>
        <fullName evidence="3">N-terminal of MaoC-like dehydratase domain-containing protein</fullName>
    </recommendedName>
</protein>
<organism evidence="1 2">
    <name type="scientific">Vanrija albida</name>
    <dbReference type="NCBI Taxonomy" id="181172"/>
    <lineage>
        <taxon>Eukaryota</taxon>
        <taxon>Fungi</taxon>
        <taxon>Dikarya</taxon>
        <taxon>Basidiomycota</taxon>
        <taxon>Agaricomycotina</taxon>
        <taxon>Tremellomycetes</taxon>
        <taxon>Trichosporonales</taxon>
        <taxon>Trichosporonaceae</taxon>
        <taxon>Vanrija</taxon>
    </lineage>
</organism>
<dbReference type="PANTHER" id="PTHR28152:SF1">
    <property type="entry name" value="HYDROXYACYL-THIOESTER DEHYDRATASE TYPE 2, MITOCHONDRIAL"/>
    <property type="match status" value="1"/>
</dbReference>
<comment type="caution">
    <text evidence="1">The sequence shown here is derived from an EMBL/GenBank/DDBJ whole genome shotgun (WGS) entry which is preliminary data.</text>
</comment>
<name>A0ABR3PUL8_9TREE</name>
<dbReference type="RefSeq" id="XP_069206077.1">
    <property type="nucleotide sequence ID" value="XM_069356236.1"/>
</dbReference>
<dbReference type="Proteomes" id="UP001565368">
    <property type="component" value="Unassembled WGS sequence"/>
</dbReference>
<dbReference type="SUPFAM" id="SSF54637">
    <property type="entry name" value="Thioesterase/thiol ester dehydrase-isomerase"/>
    <property type="match status" value="1"/>
</dbReference>
<evidence type="ECO:0008006" key="3">
    <source>
        <dbReference type="Google" id="ProtNLM"/>
    </source>
</evidence>